<feature type="domain" description="MHD2" evidence="4">
    <location>
        <begin position="1083"/>
        <end position="1201"/>
    </location>
</feature>
<dbReference type="SUPFAM" id="SSF49562">
    <property type="entry name" value="C2 domain (Calcium/lipid-binding domain, CaLB)"/>
    <property type="match status" value="1"/>
</dbReference>
<dbReference type="RefSeq" id="XP_064686730.1">
    <property type="nucleotide sequence ID" value="XM_064827446.1"/>
</dbReference>
<feature type="region of interest" description="Disordered" evidence="1">
    <location>
        <begin position="1208"/>
        <end position="1250"/>
    </location>
</feature>
<evidence type="ECO:0000259" key="3">
    <source>
        <dbReference type="PROSITE" id="PS51258"/>
    </source>
</evidence>
<gene>
    <name evidence="5" type="ORF">ATC70_008192</name>
</gene>
<dbReference type="PROSITE" id="PS51258">
    <property type="entry name" value="MHD1"/>
    <property type="match status" value="1"/>
</dbReference>
<feature type="compositionally biased region" description="Low complexity" evidence="1">
    <location>
        <begin position="1"/>
        <end position="13"/>
    </location>
</feature>
<feature type="region of interest" description="Disordered" evidence="1">
    <location>
        <begin position="1278"/>
        <end position="1324"/>
    </location>
</feature>
<dbReference type="EMBL" id="JASEJX010000011">
    <property type="protein sequence ID" value="KAK4520064.1"/>
    <property type="molecule type" value="Genomic_DNA"/>
</dbReference>
<dbReference type="Gene3D" id="2.60.40.150">
    <property type="entry name" value="C2 domain"/>
    <property type="match status" value="1"/>
</dbReference>
<dbReference type="InterPro" id="IPR014770">
    <property type="entry name" value="Munc13_1"/>
</dbReference>
<dbReference type="InterPro" id="IPR052811">
    <property type="entry name" value="Glucose_resp_signaling"/>
</dbReference>
<sequence length="1324" mass="150486">MTATTATSSATSSPKSTIRRATNNSNSSRKSVNRAVNPNIVYEYALRCAIRAHMEQTEKKRDSTLSVMTNSSGSVSKKKEEKHLSLHHSFSSLNDKFSNEDNKKSGKLTREIVKSLSKRLEDVYKEKDVSQPEFTDKRFRTVAKSVKKGLQEHRYRPSGTINDIVVSFLKSSEAELKMNQPNPALWYDDLNRFLARFVDMVIQTLQKDAPSSATPELIDSLSAFCTPTQKTTLPEKRSSNSSNASSLSTSSTAAAAAAAANQDNSILEFPMVMTIKHLFQMSDREHQQKVMELLSVCTESALLHDFKKCINNVHTNQPFPGKREDFPSTQAYENWQKKEVKQLTELMKTLMLMNPNLSIATSSEQDVGNTNLLARQSTDSYASVSSLSSSSSSSINVVDANSFTFIPADPKGCFRYLMSLCLDHDTDNLSALPEAERAKTSVLSQQSDELLRECWKTWRLSAPFRAILYLSLVKSKFDSNELGLDDINDALRSLERVAKENDASCWAIADRTSIIRVLEGVDNSLLRDLADGLSEYWKISPTWVQDIVDLLEKVYSNAIYAEAHPNPEDNMTQLEDSIKGAAVERWSSIERTANDPEKDALSNLFSMADVLSKELTSVAKKKFPRPIMGILSVSSLVMARQMPYFALEMENWAYSPDFKTCPIDSAFALYEKVLRLEKLYDEYGPEDKKSLFKVESWFMPHVKRWLIKTNESTFDWVENAVAQDQFQRYSDVVVHSSSIIDLFSMFNQAVDFIVHLQWPNDLQHCLFMTFLAKIIGEGIDHYCRTMEELIRADVFPNRLSSQDLASEIVVSGSILDKARYQIMGGRGLNKDEACAPTNFITPELCIKLNDIEAARGKLDRLYQMMHVDQVAQFMRENISPQSTYKPEKNNFLYSIRVVRAENLQPMDNNGLSDPYVTFEIDGKMITRTRTVYETLNPRWDQEFDIWLSEDDVDVCVIVNDEDVITADEECGVAWFTLSPKFSELYQKDDLVLRLSPQGSLVLRVNIESEKNDIQFWFGKAFRTLKTSDMDAAWLIVDKMTPYIRHCLSRRVIDKLLGRDKSGFFSAFSRATSKQTEPDLQACEDAIAPLLDFLERNLAMLNENLTETLMQSVVLKIWKQILRTLDSILLPPLSEHISEVKPLDDYQLHVVLKWLELLKILFNGGEDGDAIPLESLENAQYYSLLAINSAYRLDTLELMQSYQLSKRKSRSSLNLGKKPANRSKTVYHSKNTIRHSKAAEKREQHRRSTVADVPHEDDILRILRMRQDRQVVEFLRQEFENRNNRPSSKQHATDSGHVALPETPTSIKDMSVPPDSPAHGITLTD</sequence>
<dbReference type="InterPro" id="IPR000008">
    <property type="entry name" value="C2_dom"/>
</dbReference>
<dbReference type="PANTHER" id="PTHR47263:SF1">
    <property type="entry name" value="C2 DOMAIN PROTEIN (AFU_ORTHOLOGUE AFUA_7G02350)"/>
    <property type="match status" value="1"/>
</dbReference>
<dbReference type="Gene3D" id="1.20.58.1100">
    <property type="match status" value="1"/>
</dbReference>
<keyword evidence="6" id="KW-1185">Reference proteome</keyword>
<feature type="region of interest" description="Disordered" evidence="1">
    <location>
        <begin position="1"/>
        <end position="32"/>
    </location>
</feature>
<evidence type="ECO:0000259" key="2">
    <source>
        <dbReference type="PROSITE" id="PS50004"/>
    </source>
</evidence>
<feature type="compositionally biased region" description="Basic residues" evidence="1">
    <location>
        <begin position="1218"/>
        <end position="1235"/>
    </location>
</feature>
<dbReference type="InterPro" id="IPR014772">
    <property type="entry name" value="Munc13_dom-2"/>
</dbReference>
<evidence type="ECO:0000259" key="4">
    <source>
        <dbReference type="PROSITE" id="PS51259"/>
    </source>
</evidence>
<dbReference type="Pfam" id="PF00168">
    <property type="entry name" value="C2"/>
    <property type="match status" value="1"/>
</dbReference>
<dbReference type="Proteomes" id="UP001304243">
    <property type="component" value="Unassembled WGS sequence"/>
</dbReference>
<feature type="domain" description="C2" evidence="2">
    <location>
        <begin position="874"/>
        <end position="992"/>
    </location>
</feature>
<evidence type="ECO:0000256" key="1">
    <source>
        <dbReference type="SAM" id="MobiDB-lite"/>
    </source>
</evidence>
<accession>A0AAN7DNY2</accession>
<reference evidence="5 6" key="1">
    <citation type="submission" date="2022-11" db="EMBL/GenBank/DDBJ databases">
        <title>Mucor velutinosus strain NIH1002 WGS.</title>
        <authorList>
            <person name="Subramanian P."/>
            <person name="Mullikin J.C."/>
            <person name="Segre J.A."/>
            <person name="Zelazny A.M."/>
        </authorList>
    </citation>
    <scope>NUCLEOTIDE SEQUENCE [LARGE SCALE GENOMIC DNA]</scope>
    <source>
        <strain evidence="5 6">NIH1002</strain>
    </source>
</reference>
<dbReference type="Gene3D" id="1.10.357.50">
    <property type="match status" value="1"/>
</dbReference>
<dbReference type="SMART" id="SM00239">
    <property type="entry name" value="C2"/>
    <property type="match status" value="1"/>
</dbReference>
<dbReference type="PROSITE" id="PS51259">
    <property type="entry name" value="MHD2"/>
    <property type="match status" value="1"/>
</dbReference>
<name>A0AAN7DNY2_9FUNG</name>
<evidence type="ECO:0000313" key="6">
    <source>
        <dbReference type="Proteomes" id="UP001304243"/>
    </source>
</evidence>
<dbReference type="PANTHER" id="PTHR47263">
    <property type="entry name" value="ADENYLATE CYCLASE ACTIVATION PROTEIN GIT1"/>
    <property type="match status" value="1"/>
</dbReference>
<organism evidence="5 6">
    <name type="scientific">Mucor velutinosus</name>
    <dbReference type="NCBI Taxonomy" id="708070"/>
    <lineage>
        <taxon>Eukaryota</taxon>
        <taxon>Fungi</taxon>
        <taxon>Fungi incertae sedis</taxon>
        <taxon>Mucoromycota</taxon>
        <taxon>Mucoromycotina</taxon>
        <taxon>Mucoromycetes</taxon>
        <taxon>Mucorales</taxon>
        <taxon>Mucorineae</taxon>
        <taxon>Mucoraceae</taxon>
        <taxon>Mucor</taxon>
    </lineage>
</organism>
<dbReference type="GeneID" id="89951878"/>
<evidence type="ECO:0000313" key="5">
    <source>
        <dbReference type="EMBL" id="KAK4520064.1"/>
    </source>
</evidence>
<feature type="compositionally biased region" description="Low complexity" evidence="1">
    <location>
        <begin position="23"/>
        <end position="32"/>
    </location>
</feature>
<proteinExistence type="predicted"/>
<dbReference type="Pfam" id="PF06292">
    <property type="entry name" value="MUN"/>
    <property type="match status" value="1"/>
</dbReference>
<dbReference type="PROSITE" id="PS50004">
    <property type="entry name" value="C2"/>
    <property type="match status" value="1"/>
</dbReference>
<feature type="domain" description="MHD1" evidence="3">
    <location>
        <begin position="667"/>
        <end position="786"/>
    </location>
</feature>
<comment type="caution">
    <text evidence="5">The sequence shown here is derived from an EMBL/GenBank/DDBJ whole genome shotgun (WGS) entry which is preliminary data.</text>
</comment>
<dbReference type="InterPro" id="IPR010439">
    <property type="entry name" value="MUN_dom"/>
</dbReference>
<dbReference type="InterPro" id="IPR035892">
    <property type="entry name" value="C2_domain_sf"/>
</dbReference>
<feature type="region of interest" description="Disordered" evidence="1">
    <location>
        <begin position="56"/>
        <end position="83"/>
    </location>
</feature>
<protein>
    <submittedName>
        <fullName evidence="5">Uncharacterized protein</fullName>
    </submittedName>
</protein>